<evidence type="ECO:0000313" key="2">
    <source>
        <dbReference type="EMBL" id="MBB4067177.1"/>
    </source>
</evidence>
<dbReference type="GO" id="GO:0003677">
    <property type="term" value="F:DNA binding"/>
    <property type="evidence" value="ECO:0007669"/>
    <property type="project" value="InterPro"/>
</dbReference>
<dbReference type="SUPFAM" id="SSF56349">
    <property type="entry name" value="DNA breaking-rejoining enzymes"/>
    <property type="match status" value="1"/>
</dbReference>
<dbReference type="RefSeq" id="WP_183368414.1">
    <property type="nucleotide sequence ID" value="NZ_JACIEZ010000015.1"/>
</dbReference>
<dbReference type="AlphaFoldDB" id="A0A7W6NNA3"/>
<dbReference type="InterPro" id="IPR011010">
    <property type="entry name" value="DNA_brk_join_enz"/>
</dbReference>
<organism evidence="2 3">
    <name type="scientific">Gellertiella hungarica</name>
    <dbReference type="NCBI Taxonomy" id="1572859"/>
    <lineage>
        <taxon>Bacteria</taxon>
        <taxon>Pseudomonadati</taxon>
        <taxon>Pseudomonadota</taxon>
        <taxon>Alphaproteobacteria</taxon>
        <taxon>Hyphomicrobiales</taxon>
        <taxon>Rhizobiaceae</taxon>
        <taxon>Gellertiella</taxon>
    </lineage>
</organism>
<dbReference type="InterPro" id="IPR013762">
    <property type="entry name" value="Integrase-like_cat_sf"/>
</dbReference>
<proteinExistence type="predicted"/>
<gene>
    <name evidence="2" type="ORF">GGR23_004406</name>
</gene>
<keyword evidence="3" id="KW-1185">Reference proteome</keyword>
<evidence type="ECO:0000256" key="1">
    <source>
        <dbReference type="ARBA" id="ARBA00023172"/>
    </source>
</evidence>
<dbReference type="Gene3D" id="1.10.443.10">
    <property type="entry name" value="Intergrase catalytic core"/>
    <property type="match status" value="1"/>
</dbReference>
<reference evidence="2 3" key="1">
    <citation type="submission" date="2020-08" db="EMBL/GenBank/DDBJ databases">
        <title>Genomic Encyclopedia of Type Strains, Phase IV (KMG-IV): sequencing the most valuable type-strain genomes for metagenomic binning, comparative biology and taxonomic classification.</title>
        <authorList>
            <person name="Goeker M."/>
        </authorList>
    </citation>
    <scope>NUCLEOTIDE SEQUENCE [LARGE SCALE GENOMIC DNA]</scope>
    <source>
        <strain evidence="2 3">DSM 29853</strain>
    </source>
</reference>
<sequence length="242" mass="27831">MENRTIKTMFQNVSTVLNWGRQANPDTFFPNGNPLKGIKPPDYKKAPSHLRAYTMQEAELILGSARKEIKPMFRWIPWLCAYSGMRIKEAGNLRREDFFKVGDRWFWAVTSAGNRTLKNESSERRIPVHSALLAEGLIDFVQQAPTGRLFRGDTKEEIEIQPRLSTWVRERIPLSKHPELSPNHGWRHLFEDLCRRDGVSDGARAYLTGRTTGRSDELYGRSEVMLPGLAAEMDKIKAFQIK</sequence>
<dbReference type="EMBL" id="JACIEZ010000015">
    <property type="protein sequence ID" value="MBB4067177.1"/>
    <property type="molecule type" value="Genomic_DNA"/>
</dbReference>
<dbReference type="GO" id="GO:0015074">
    <property type="term" value="P:DNA integration"/>
    <property type="evidence" value="ECO:0007669"/>
    <property type="project" value="InterPro"/>
</dbReference>
<dbReference type="GO" id="GO:0006310">
    <property type="term" value="P:DNA recombination"/>
    <property type="evidence" value="ECO:0007669"/>
    <property type="project" value="UniProtKB-KW"/>
</dbReference>
<evidence type="ECO:0000313" key="3">
    <source>
        <dbReference type="Proteomes" id="UP000528286"/>
    </source>
</evidence>
<protein>
    <submittedName>
        <fullName evidence="2">Integrase</fullName>
    </submittedName>
</protein>
<name>A0A7W6NNA3_9HYPH</name>
<keyword evidence="1" id="KW-0233">DNA recombination</keyword>
<comment type="caution">
    <text evidence="2">The sequence shown here is derived from an EMBL/GenBank/DDBJ whole genome shotgun (WGS) entry which is preliminary data.</text>
</comment>
<dbReference type="Proteomes" id="UP000528286">
    <property type="component" value="Unassembled WGS sequence"/>
</dbReference>
<accession>A0A7W6NNA3</accession>